<evidence type="ECO:0000256" key="3">
    <source>
        <dbReference type="ARBA" id="ARBA00022801"/>
    </source>
</evidence>
<protein>
    <submittedName>
        <fullName evidence="6">Fructose-1,6-bisphosphatase</fullName>
    </submittedName>
</protein>
<dbReference type="Proteomes" id="UP000184485">
    <property type="component" value="Unassembled WGS sequence"/>
</dbReference>
<dbReference type="Gene3D" id="3.30.540.10">
    <property type="entry name" value="Fructose-1,6-Bisphosphatase, subunit A, domain 1"/>
    <property type="match status" value="1"/>
</dbReference>
<dbReference type="PRINTS" id="PR00377">
    <property type="entry name" value="IMPHPHTASES"/>
</dbReference>
<dbReference type="AlphaFoldDB" id="A0A1M4U9V4"/>
<dbReference type="InterPro" id="IPR020583">
    <property type="entry name" value="Inositol_monoP_metal-BS"/>
</dbReference>
<evidence type="ECO:0000256" key="1">
    <source>
        <dbReference type="ARBA" id="ARBA00009759"/>
    </source>
</evidence>
<feature type="binding site" evidence="5">
    <location>
        <position position="225"/>
    </location>
    <ligand>
        <name>Mg(2+)</name>
        <dbReference type="ChEBI" id="CHEBI:18420"/>
        <label>1</label>
        <note>catalytic</note>
    </ligand>
</feature>
<feature type="binding site" evidence="5">
    <location>
        <position position="72"/>
    </location>
    <ligand>
        <name>Mg(2+)</name>
        <dbReference type="ChEBI" id="CHEBI:18420"/>
        <label>1</label>
        <note>catalytic</note>
    </ligand>
</feature>
<dbReference type="GO" id="GO:0006020">
    <property type="term" value="P:inositol metabolic process"/>
    <property type="evidence" value="ECO:0007669"/>
    <property type="project" value="TreeGrafter"/>
</dbReference>
<dbReference type="InterPro" id="IPR000760">
    <property type="entry name" value="Inositol_monophosphatase-like"/>
</dbReference>
<gene>
    <name evidence="6" type="ORF">SAMN02745157_0387</name>
</gene>
<evidence type="ECO:0000256" key="4">
    <source>
        <dbReference type="ARBA" id="ARBA00022842"/>
    </source>
</evidence>
<evidence type="ECO:0000256" key="2">
    <source>
        <dbReference type="ARBA" id="ARBA00022723"/>
    </source>
</evidence>
<dbReference type="Pfam" id="PF00459">
    <property type="entry name" value="Inositol_P"/>
    <property type="match status" value="1"/>
</dbReference>
<dbReference type="PROSITE" id="PS00629">
    <property type="entry name" value="IMP_1"/>
    <property type="match status" value="1"/>
</dbReference>
<feature type="binding site" evidence="5">
    <location>
        <position position="96"/>
    </location>
    <ligand>
        <name>Mg(2+)</name>
        <dbReference type="ChEBI" id="CHEBI:18420"/>
        <label>1</label>
        <note>catalytic</note>
    </ligand>
</feature>
<keyword evidence="7" id="KW-1185">Reference proteome</keyword>
<evidence type="ECO:0000313" key="6">
    <source>
        <dbReference type="EMBL" id="SHE53519.1"/>
    </source>
</evidence>
<dbReference type="PANTHER" id="PTHR20854">
    <property type="entry name" value="INOSITOL MONOPHOSPHATASE"/>
    <property type="match status" value="1"/>
</dbReference>
<sequence length="286" mass="30375">MTFSVRDIATVTEILNEAAGAEILPRFRRLSAGAVREKTSAEDLVTDADVAAEKRITAALTRAFPGALVLGEEAVSEYGEGLLDALADASLAFVVDPVDGTRNFASGLTLFGVMTGVIVKGEIAAGVILDPIGKDWSIALRGEGAWTETAEGAQLDLKVAKPKPVHEMSGFAAWWMLDEPLRSQLAANLARTGSVSNYRCAAHEYRLLAGGHAHFSAFSKLMVWDHAAGWLLHQEAGGFSARYDGSAYSPLHRSGGLLCTPDEDSWHALQAALFAGTSYEGVRAVS</sequence>
<organism evidence="6 7">
    <name type="scientific">Kaistia soli DSM 19436</name>
    <dbReference type="NCBI Taxonomy" id="1122133"/>
    <lineage>
        <taxon>Bacteria</taxon>
        <taxon>Pseudomonadati</taxon>
        <taxon>Pseudomonadota</taxon>
        <taxon>Alphaproteobacteria</taxon>
        <taxon>Hyphomicrobiales</taxon>
        <taxon>Kaistiaceae</taxon>
        <taxon>Kaistia</taxon>
    </lineage>
</organism>
<dbReference type="Gene3D" id="3.40.190.80">
    <property type="match status" value="1"/>
</dbReference>
<proteinExistence type="inferred from homology"/>
<reference evidence="6 7" key="1">
    <citation type="submission" date="2016-11" db="EMBL/GenBank/DDBJ databases">
        <authorList>
            <person name="Jaros S."/>
            <person name="Januszkiewicz K."/>
            <person name="Wedrychowicz H."/>
        </authorList>
    </citation>
    <scope>NUCLEOTIDE SEQUENCE [LARGE SCALE GENOMIC DNA]</scope>
    <source>
        <strain evidence="6 7">DSM 19436</strain>
    </source>
</reference>
<dbReference type="GO" id="GO:0046872">
    <property type="term" value="F:metal ion binding"/>
    <property type="evidence" value="ECO:0007669"/>
    <property type="project" value="UniProtKB-KW"/>
</dbReference>
<dbReference type="GO" id="GO:0007165">
    <property type="term" value="P:signal transduction"/>
    <property type="evidence" value="ECO:0007669"/>
    <property type="project" value="TreeGrafter"/>
</dbReference>
<evidence type="ECO:0000313" key="7">
    <source>
        <dbReference type="Proteomes" id="UP000184485"/>
    </source>
</evidence>
<accession>A0A1M4U9V4</accession>
<dbReference type="OrthoDB" id="9785695at2"/>
<dbReference type="SUPFAM" id="SSF56655">
    <property type="entry name" value="Carbohydrate phosphatase"/>
    <property type="match status" value="1"/>
</dbReference>
<dbReference type="GO" id="GO:0008934">
    <property type="term" value="F:inositol monophosphate 1-phosphatase activity"/>
    <property type="evidence" value="ECO:0007669"/>
    <property type="project" value="TreeGrafter"/>
</dbReference>
<dbReference type="EMBL" id="FQUP01000001">
    <property type="protein sequence ID" value="SHE53519.1"/>
    <property type="molecule type" value="Genomic_DNA"/>
</dbReference>
<keyword evidence="4 5" id="KW-0460">Magnesium</keyword>
<keyword evidence="2 5" id="KW-0479">Metal-binding</keyword>
<comment type="cofactor">
    <cofactor evidence="5">
        <name>Mg(2+)</name>
        <dbReference type="ChEBI" id="CHEBI:18420"/>
    </cofactor>
</comment>
<dbReference type="STRING" id="1122133.SAMN02745157_0387"/>
<feature type="binding site" evidence="5">
    <location>
        <position position="99"/>
    </location>
    <ligand>
        <name>Mg(2+)</name>
        <dbReference type="ChEBI" id="CHEBI:18420"/>
        <label>1</label>
        <note>catalytic</note>
    </ligand>
</feature>
<comment type="similarity">
    <text evidence="1">Belongs to the inositol monophosphatase superfamily.</text>
</comment>
<keyword evidence="3" id="KW-0378">Hydrolase</keyword>
<evidence type="ECO:0000256" key="5">
    <source>
        <dbReference type="PIRSR" id="PIRSR600760-2"/>
    </source>
</evidence>
<name>A0A1M4U9V4_9HYPH</name>
<dbReference type="PANTHER" id="PTHR20854:SF4">
    <property type="entry name" value="INOSITOL-1-MONOPHOSPHATASE-RELATED"/>
    <property type="match status" value="1"/>
</dbReference>
<dbReference type="RefSeq" id="WP_073050985.1">
    <property type="nucleotide sequence ID" value="NZ_FQUP01000001.1"/>
</dbReference>